<dbReference type="Gene3D" id="3.20.20.60">
    <property type="entry name" value="Phosphoenolpyruvate-binding domains"/>
    <property type="match status" value="1"/>
</dbReference>
<evidence type="ECO:0000256" key="3">
    <source>
        <dbReference type="ARBA" id="ARBA00007837"/>
    </source>
</evidence>
<dbReference type="PROSITE" id="PS00742">
    <property type="entry name" value="PEP_ENZYMES_2"/>
    <property type="match status" value="1"/>
</dbReference>
<dbReference type="Proteomes" id="UP000594688">
    <property type="component" value="Chromosome"/>
</dbReference>
<feature type="binding site" evidence="14">
    <location>
        <position position="772"/>
    </location>
    <ligand>
        <name>substrate</name>
    </ligand>
</feature>
<feature type="domain" description="Pyruvate phosphate dikinase AMP/ATP-binding" evidence="17">
    <location>
        <begin position="24"/>
        <end position="59"/>
    </location>
</feature>
<evidence type="ECO:0000256" key="1">
    <source>
        <dbReference type="ARBA" id="ARBA00001946"/>
    </source>
</evidence>
<comment type="catalytic activity">
    <reaction evidence="12">
        <text>pyruvate + phosphate + ATP = phosphoenolpyruvate + AMP + diphosphate + H(+)</text>
        <dbReference type="Rhea" id="RHEA:10756"/>
        <dbReference type="ChEBI" id="CHEBI:15361"/>
        <dbReference type="ChEBI" id="CHEBI:15378"/>
        <dbReference type="ChEBI" id="CHEBI:30616"/>
        <dbReference type="ChEBI" id="CHEBI:33019"/>
        <dbReference type="ChEBI" id="CHEBI:43474"/>
        <dbReference type="ChEBI" id="CHEBI:58702"/>
        <dbReference type="ChEBI" id="CHEBI:456215"/>
        <dbReference type="EC" id="2.7.9.1"/>
    </reaction>
</comment>
<feature type="binding site" evidence="14">
    <location>
        <position position="770"/>
    </location>
    <ligand>
        <name>substrate</name>
    </ligand>
</feature>
<gene>
    <name evidence="19" type="ORF">G3M70_05365</name>
</gene>
<keyword evidence="8" id="KW-0547">Nucleotide-binding</keyword>
<dbReference type="InterPro" id="IPR036637">
    <property type="entry name" value="Phosphohistidine_dom_sf"/>
</dbReference>
<dbReference type="InterPro" id="IPR023151">
    <property type="entry name" value="PEP_util_CS"/>
</dbReference>
<dbReference type="GO" id="GO:0050242">
    <property type="term" value="F:pyruvate, phosphate dikinase activity"/>
    <property type="evidence" value="ECO:0007669"/>
    <property type="project" value="UniProtKB-UniRule"/>
</dbReference>
<comment type="function">
    <text evidence="2">Catalyzes the reversible phosphorylation of pyruvate and phosphate.</text>
</comment>
<protein>
    <recommendedName>
        <fullName evidence="5 12">Pyruvate, phosphate dikinase</fullName>
        <ecNumber evidence="4 12">2.7.9.1</ecNumber>
    </recommendedName>
</protein>
<dbReference type="GO" id="GO:0005524">
    <property type="term" value="F:ATP binding"/>
    <property type="evidence" value="ECO:0007669"/>
    <property type="project" value="UniProtKB-UniRule"/>
</dbReference>
<dbReference type="Pfam" id="PF02896">
    <property type="entry name" value="PEP-utilizers_C"/>
    <property type="match status" value="1"/>
</dbReference>
<evidence type="ECO:0000256" key="14">
    <source>
        <dbReference type="PIRSR" id="PIRSR000853-2"/>
    </source>
</evidence>
<evidence type="ECO:0000256" key="13">
    <source>
        <dbReference type="PIRSR" id="PIRSR000853-1"/>
    </source>
</evidence>
<dbReference type="NCBIfam" id="TIGR01828">
    <property type="entry name" value="pyru_phos_dikin"/>
    <property type="match status" value="1"/>
</dbReference>
<feature type="domain" description="PEP-utilising enzyme mobile" evidence="16">
    <location>
        <begin position="425"/>
        <end position="507"/>
    </location>
</feature>
<dbReference type="Gene3D" id="3.50.30.10">
    <property type="entry name" value="Phosphohistidine domain"/>
    <property type="match status" value="1"/>
</dbReference>
<feature type="active site" description="Proton donor" evidence="13">
    <location>
        <position position="834"/>
    </location>
</feature>
<reference evidence="19 20" key="1">
    <citation type="submission" date="2020-02" db="EMBL/GenBank/DDBJ databases">
        <title>Genomic and physiological characterization of two novel Nitrospinaceae genera.</title>
        <authorList>
            <person name="Mueller A.J."/>
            <person name="Jung M.-Y."/>
            <person name="Strachan C.R."/>
            <person name="Herbold C.W."/>
            <person name="Kirkegaard R.H."/>
            <person name="Daims H."/>
        </authorList>
    </citation>
    <scope>NUCLEOTIDE SEQUENCE [LARGE SCALE GENOMIC DNA]</scope>
    <source>
        <strain evidence="19">EB</strain>
    </source>
</reference>
<dbReference type="SUPFAM" id="SSF52009">
    <property type="entry name" value="Phosphohistidine domain"/>
    <property type="match status" value="1"/>
</dbReference>
<dbReference type="InterPro" id="IPR000121">
    <property type="entry name" value="PEP_util_C"/>
</dbReference>
<feature type="binding site" evidence="14">
    <location>
        <position position="621"/>
    </location>
    <ligand>
        <name>substrate</name>
    </ligand>
</feature>
<evidence type="ECO:0000256" key="12">
    <source>
        <dbReference type="PIRNR" id="PIRNR000853"/>
    </source>
</evidence>
<dbReference type="InterPro" id="IPR015813">
    <property type="entry name" value="Pyrv/PenolPyrv_kinase-like_dom"/>
</dbReference>
<dbReference type="GO" id="GO:0046872">
    <property type="term" value="F:metal ion binding"/>
    <property type="evidence" value="ECO:0007669"/>
    <property type="project" value="UniProtKB-UniRule"/>
</dbReference>
<dbReference type="InterPro" id="IPR013815">
    <property type="entry name" value="ATP_grasp_subdomain_1"/>
</dbReference>
<keyword evidence="10" id="KW-0067">ATP-binding</keyword>
<dbReference type="Gene3D" id="1.10.189.10">
    <property type="entry name" value="Pyruvate Phosphate Dikinase, domain 2"/>
    <property type="match status" value="1"/>
</dbReference>
<organism evidence="19 20">
    <name type="scientific">Candidatus Nitronauta litoralis</name>
    <dbReference type="NCBI Taxonomy" id="2705533"/>
    <lineage>
        <taxon>Bacteria</taxon>
        <taxon>Pseudomonadati</taxon>
        <taxon>Nitrospinota/Tectimicrobiota group</taxon>
        <taxon>Nitrospinota</taxon>
        <taxon>Nitrospinia</taxon>
        <taxon>Nitrospinales</taxon>
        <taxon>Nitrospinaceae</taxon>
        <taxon>Candidatus Nitronauta</taxon>
    </lineage>
</organism>
<evidence type="ECO:0000313" key="19">
    <source>
        <dbReference type="EMBL" id="QPJ63719.1"/>
    </source>
</evidence>
<dbReference type="Gene3D" id="1.20.80.30">
    <property type="match status" value="1"/>
</dbReference>
<evidence type="ECO:0000259" key="18">
    <source>
        <dbReference type="Pfam" id="PF02896"/>
    </source>
</evidence>
<proteinExistence type="inferred from homology"/>
<feature type="domain" description="Pyruvate phosphate dikinase AMP/ATP-binding" evidence="17">
    <location>
        <begin position="63"/>
        <end position="297"/>
    </location>
</feature>
<sequence>MTKTPKYIYFFGGDKTEGRADMRDLLGGKGANLAEMASLNINVPPGFTISTRACTAYFNGGDKFPPSLWDEVMANLDTLEKIMGKELGGASDPLLVSVRSGAPASMPGMMDTVLNLGLNDKAVHGLALKTENERFAFDCYRRFIAMFGNVVQGISGEVFENIIQKIKNKRDIEHDVDLSTKDLKSIIKQFKNAVKKNTGKEFPTDPKDQLRLAIKAVFNSWNTPRAKTYRKLNSIPPEWGTGVNVQSMVFGNMGNTSATGVAFTRNPATGEKKFFGEYMVNAQGEDVVAGIRTPNPISKLEEDMPESYKTLNEVCQTLEKHYHDMQDIEFTIQDNQLFLLQTRSGKRTAAAAIKVAVDMVNEGLISKQEAVARVPANQIDQIFHPMINPKSKAELLGQGLGASPGAAVGKIVFTPEHALALAEKKEKVILVRMETSPEDIHGMSVAQAILTAKGGMTSHAAVVARAMGKPCVSGCGDLAVDIKKKQAILNGTKLRGGDPITLDGTTGKVFNGKVDLVQPQLTGSFASLMTWVGKMRKLKVRANADTPHDALVAREFGAEGIGLCRTEHMFFDEDRILWVRKMILSETEKERDEALKKLEPIQRRDFTEIFRAMEGRPVTIRLLDPPLHEFVPSVPAEIKILAKAMKISPSKLTKKIDAMKELNPMLGLRGCRLGIVYPSIYRMQVQAIMEAACKLTKKKLKVFPEIMIPLVSTVSEFILMRQHVDEVALSVIEKTGVKVNYKVGTMIELPRAAITADKIAQEADFFSFGTNDLTQTAFGLSRDDAGSFLPEYMNQDVLSQDPFVSVDKEGVGFLVQMAIEKGRGVKENLSLGICGEHGGDPASIEFFHQAGLDYVSCSPYRVPTAILACAQANI</sequence>
<keyword evidence="19" id="KW-0670">Pyruvate</keyword>
<evidence type="ECO:0000256" key="8">
    <source>
        <dbReference type="ARBA" id="ARBA00022741"/>
    </source>
</evidence>
<accession>A0A7T0BZC5</accession>
<keyword evidence="11 15" id="KW-0460">Magnesium</keyword>
<evidence type="ECO:0000256" key="4">
    <source>
        <dbReference type="ARBA" id="ARBA00011994"/>
    </source>
</evidence>
<dbReference type="PANTHER" id="PTHR22931">
    <property type="entry name" value="PHOSPHOENOLPYRUVATE DIKINASE-RELATED"/>
    <property type="match status" value="1"/>
</dbReference>
<dbReference type="PROSITE" id="PS00370">
    <property type="entry name" value="PEP_ENZYMES_PHOS_SITE"/>
    <property type="match status" value="1"/>
</dbReference>
<evidence type="ECO:0000256" key="7">
    <source>
        <dbReference type="ARBA" id="ARBA00022723"/>
    </source>
</evidence>
<evidence type="ECO:0000256" key="9">
    <source>
        <dbReference type="ARBA" id="ARBA00022777"/>
    </source>
</evidence>
<feature type="domain" description="PEP-utilising enzyme C-terminal" evidence="18">
    <location>
        <begin position="523"/>
        <end position="872"/>
    </location>
</feature>
<feature type="binding site" evidence="14">
    <location>
        <position position="748"/>
    </location>
    <ligand>
        <name>substrate</name>
    </ligand>
</feature>
<dbReference type="Gene3D" id="3.30.1490.20">
    <property type="entry name" value="ATP-grasp fold, A domain"/>
    <property type="match status" value="1"/>
</dbReference>
<dbReference type="PANTHER" id="PTHR22931:SF9">
    <property type="entry name" value="PYRUVATE, PHOSPHATE DIKINASE 1, CHLOROPLASTIC"/>
    <property type="match status" value="1"/>
</dbReference>
<dbReference type="PIRSF" id="PIRSF000853">
    <property type="entry name" value="PPDK"/>
    <property type="match status" value="1"/>
</dbReference>
<dbReference type="InterPro" id="IPR010121">
    <property type="entry name" value="Pyruvate_phosphate_dikinase"/>
</dbReference>
<evidence type="ECO:0000259" key="17">
    <source>
        <dbReference type="Pfam" id="PF01326"/>
    </source>
</evidence>
<evidence type="ECO:0000259" key="16">
    <source>
        <dbReference type="Pfam" id="PF00391"/>
    </source>
</evidence>
<dbReference type="GO" id="GO:0016301">
    <property type="term" value="F:kinase activity"/>
    <property type="evidence" value="ECO:0007669"/>
    <property type="project" value="UniProtKB-UniRule"/>
</dbReference>
<dbReference type="InterPro" id="IPR008279">
    <property type="entry name" value="PEP-util_enz_mobile_dom"/>
</dbReference>
<feature type="binding site" evidence="14">
    <location>
        <position position="769"/>
    </location>
    <ligand>
        <name>substrate</name>
    </ligand>
</feature>
<feature type="domain" description="Pyruvate phosphate dikinase AMP/ATP-binding" evidence="17">
    <location>
        <begin position="307"/>
        <end position="360"/>
    </location>
</feature>
<keyword evidence="7 15" id="KW-0479">Metal-binding</keyword>
<dbReference type="KEGG" id="nli:G3M70_05365"/>
<evidence type="ECO:0000256" key="2">
    <source>
        <dbReference type="ARBA" id="ARBA00003144"/>
    </source>
</evidence>
<evidence type="ECO:0000256" key="6">
    <source>
        <dbReference type="ARBA" id="ARBA00022679"/>
    </source>
</evidence>
<dbReference type="EMBL" id="CP048685">
    <property type="protein sequence ID" value="QPJ63719.1"/>
    <property type="molecule type" value="Genomic_DNA"/>
</dbReference>
<dbReference type="Pfam" id="PF01326">
    <property type="entry name" value="PPDK_N"/>
    <property type="match status" value="3"/>
</dbReference>
<dbReference type="InterPro" id="IPR018274">
    <property type="entry name" value="PEP_util_AS"/>
</dbReference>
<feature type="binding site" evidence="15">
    <location>
        <position position="748"/>
    </location>
    <ligand>
        <name>Mg(2+)</name>
        <dbReference type="ChEBI" id="CHEBI:18420"/>
    </ligand>
</feature>
<keyword evidence="9 19" id="KW-0418">Kinase</keyword>
<dbReference type="Pfam" id="PF00391">
    <property type="entry name" value="PEP-utilizers"/>
    <property type="match status" value="1"/>
</dbReference>
<feature type="active site" description="Tele-phosphohistidine intermediate" evidence="13">
    <location>
        <position position="459"/>
    </location>
</feature>
<feature type="binding site" evidence="15">
    <location>
        <position position="772"/>
    </location>
    <ligand>
        <name>Mg(2+)</name>
        <dbReference type="ChEBI" id="CHEBI:18420"/>
    </ligand>
</feature>
<evidence type="ECO:0000313" key="20">
    <source>
        <dbReference type="Proteomes" id="UP000594688"/>
    </source>
</evidence>
<dbReference type="SUPFAM" id="SSF56059">
    <property type="entry name" value="Glutathione synthetase ATP-binding domain-like"/>
    <property type="match status" value="1"/>
</dbReference>
<feature type="binding site" evidence="14">
    <location>
        <position position="565"/>
    </location>
    <ligand>
        <name>substrate</name>
    </ligand>
</feature>
<dbReference type="AlphaFoldDB" id="A0A7T0BZC5"/>
<name>A0A7T0BZC5_9BACT</name>
<comment type="cofactor">
    <cofactor evidence="1 12 15">
        <name>Mg(2+)</name>
        <dbReference type="ChEBI" id="CHEBI:18420"/>
    </cofactor>
</comment>
<dbReference type="NCBIfam" id="NF004531">
    <property type="entry name" value="PRK05878.1"/>
    <property type="match status" value="1"/>
</dbReference>
<evidence type="ECO:0000256" key="10">
    <source>
        <dbReference type="ARBA" id="ARBA00022840"/>
    </source>
</evidence>
<evidence type="ECO:0000256" key="11">
    <source>
        <dbReference type="ARBA" id="ARBA00022842"/>
    </source>
</evidence>
<dbReference type="SUPFAM" id="SSF51621">
    <property type="entry name" value="Phosphoenolpyruvate/pyruvate domain"/>
    <property type="match status" value="1"/>
</dbReference>
<feature type="binding site" evidence="14">
    <location>
        <position position="771"/>
    </location>
    <ligand>
        <name>substrate</name>
    </ligand>
</feature>
<dbReference type="EC" id="2.7.9.1" evidence="4 12"/>
<dbReference type="Gene3D" id="3.30.470.20">
    <property type="entry name" value="ATP-grasp fold, B domain"/>
    <property type="match status" value="1"/>
</dbReference>
<dbReference type="InterPro" id="IPR002192">
    <property type="entry name" value="PPDK_AMP/ATP-bd"/>
</dbReference>
<comment type="similarity">
    <text evidence="3 12">Belongs to the PEP-utilizing enzyme family.</text>
</comment>
<dbReference type="InterPro" id="IPR040442">
    <property type="entry name" value="Pyrv_kinase-like_dom_sf"/>
</dbReference>
<evidence type="ECO:0000256" key="5">
    <source>
        <dbReference type="ARBA" id="ARBA00020138"/>
    </source>
</evidence>
<keyword evidence="6 19" id="KW-0808">Transferase</keyword>
<evidence type="ECO:0000256" key="15">
    <source>
        <dbReference type="PIRSR" id="PIRSR000853-3"/>
    </source>
</evidence>